<keyword evidence="1" id="KW-1133">Transmembrane helix</keyword>
<organism evidence="2 3">
    <name type="scientific">Methylobrevis albus</name>
    <dbReference type="NCBI Taxonomy" id="2793297"/>
    <lineage>
        <taxon>Bacteria</taxon>
        <taxon>Pseudomonadati</taxon>
        <taxon>Pseudomonadota</taxon>
        <taxon>Alphaproteobacteria</taxon>
        <taxon>Hyphomicrobiales</taxon>
        <taxon>Pleomorphomonadaceae</taxon>
        <taxon>Methylobrevis</taxon>
    </lineage>
</organism>
<sequence>MDAFALTPANLAAIAAMAVATYATRVAGLWLAGRIPQGGRARAALDALPVAVLVAVIAPGAAAGPAEILATIVTIVAVLRLPLLAAVVVGVGAVVALRALLG</sequence>
<dbReference type="InterPro" id="IPR008407">
    <property type="entry name" value="Brnchd-chn_aa_trnsp_AzlD"/>
</dbReference>
<gene>
    <name evidence="2" type="ORF">I5731_03205</name>
</gene>
<comment type="caution">
    <text evidence="2">The sequence shown here is derived from an EMBL/GenBank/DDBJ whole genome shotgun (WGS) entry which is preliminary data.</text>
</comment>
<dbReference type="RefSeq" id="WP_197309917.1">
    <property type="nucleotide sequence ID" value="NZ_JADZLT010000040.1"/>
</dbReference>
<dbReference type="Proteomes" id="UP000631694">
    <property type="component" value="Unassembled WGS sequence"/>
</dbReference>
<accession>A0A931HYS4</accession>
<reference evidence="2" key="1">
    <citation type="submission" date="2020-12" db="EMBL/GenBank/DDBJ databases">
        <title>Methylobrevis albus sp. nov., isolated from fresh water lack sediment.</title>
        <authorList>
            <person name="Zou Q."/>
        </authorList>
    </citation>
    <scope>NUCLEOTIDE SEQUENCE</scope>
    <source>
        <strain evidence="2">L22</strain>
    </source>
</reference>
<feature type="transmembrane region" description="Helical" evidence="1">
    <location>
        <begin position="68"/>
        <end position="101"/>
    </location>
</feature>
<feature type="transmembrane region" description="Helical" evidence="1">
    <location>
        <begin position="12"/>
        <end position="31"/>
    </location>
</feature>
<keyword evidence="3" id="KW-1185">Reference proteome</keyword>
<name>A0A931HYS4_9HYPH</name>
<evidence type="ECO:0000313" key="3">
    <source>
        <dbReference type="Proteomes" id="UP000631694"/>
    </source>
</evidence>
<proteinExistence type="predicted"/>
<evidence type="ECO:0000313" key="2">
    <source>
        <dbReference type="EMBL" id="MBH0236820.1"/>
    </source>
</evidence>
<dbReference type="Pfam" id="PF05437">
    <property type="entry name" value="AzlD"/>
    <property type="match status" value="1"/>
</dbReference>
<dbReference type="AlphaFoldDB" id="A0A931HYS4"/>
<evidence type="ECO:0000256" key="1">
    <source>
        <dbReference type="SAM" id="Phobius"/>
    </source>
</evidence>
<keyword evidence="1" id="KW-0472">Membrane</keyword>
<keyword evidence="1" id="KW-0812">Transmembrane</keyword>
<dbReference type="EMBL" id="JADZLT010000040">
    <property type="protein sequence ID" value="MBH0236820.1"/>
    <property type="molecule type" value="Genomic_DNA"/>
</dbReference>
<protein>
    <submittedName>
        <fullName evidence="2">AzlD domain-containing protein</fullName>
    </submittedName>
</protein>